<reference evidence="2" key="1">
    <citation type="journal article" date="2016" name="Nature">
        <title>The genome of the seagrass Zostera marina reveals angiosperm adaptation to the sea.</title>
        <authorList>
            <person name="Olsen J.L."/>
            <person name="Rouze P."/>
            <person name="Verhelst B."/>
            <person name="Lin Y.-C."/>
            <person name="Bayer T."/>
            <person name="Collen J."/>
            <person name="Dattolo E."/>
            <person name="De Paoli E."/>
            <person name="Dittami S."/>
            <person name="Maumus F."/>
            <person name="Michel G."/>
            <person name="Kersting A."/>
            <person name="Lauritano C."/>
            <person name="Lohaus R."/>
            <person name="Toepel M."/>
            <person name="Tonon T."/>
            <person name="Vanneste K."/>
            <person name="Amirebrahimi M."/>
            <person name="Brakel J."/>
            <person name="Bostroem C."/>
            <person name="Chovatia M."/>
            <person name="Grimwood J."/>
            <person name="Jenkins J.W."/>
            <person name="Jueterbock A."/>
            <person name="Mraz A."/>
            <person name="Stam W.T."/>
            <person name="Tice H."/>
            <person name="Bornberg-Bauer E."/>
            <person name="Green P.J."/>
            <person name="Pearson G.A."/>
            <person name="Procaccini G."/>
            <person name="Duarte C.M."/>
            <person name="Schmutz J."/>
            <person name="Reusch T.B.H."/>
            <person name="Van de Peer Y."/>
        </authorList>
    </citation>
    <scope>NUCLEOTIDE SEQUENCE [LARGE SCALE GENOMIC DNA]</scope>
    <source>
        <strain evidence="2">cv. Finnish</strain>
    </source>
</reference>
<dbReference type="Proteomes" id="UP000036987">
    <property type="component" value="Unassembled WGS sequence"/>
</dbReference>
<keyword evidence="2" id="KW-1185">Reference proteome</keyword>
<sequence length="64" mass="6985">MNSMMMMVIMNLNPDIITSVRSLNGFCLVTMSGIGCFSGEICIRSGCCDFDSDDKTTSFLKKSS</sequence>
<dbReference type="AlphaFoldDB" id="A0A0K9P6A5"/>
<gene>
    <name evidence="1" type="ORF">ZOSMA_35G00020</name>
</gene>
<protein>
    <submittedName>
        <fullName evidence="1">Uncharacterized protein</fullName>
    </submittedName>
</protein>
<evidence type="ECO:0000313" key="1">
    <source>
        <dbReference type="EMBL" id="KMZ64548.1"/>
    </source>
</evidence>
<name>A0A0K9P6A5_ZOSMR</name>
<dbReference type="EMBL" id="LFYR01001125">
    <property type="protein sequence ID" value="KMZ64548.1"/>
    <property type="molecule type" value="Genomic_DNA"/>
</dbReference>
<evidence type="ECO:0000313" key="2">
    <source>
        <dbReference type="Proteomes" id="UP000036987"/>
    </source>
</evidence>
<accession>A0A0K9P6A5</accession>
<proteinExistence type="predicted"/>
<organism evidence="1 2">
    <name type="scientific">Zostera marina</name>
    <name type="common">Eelgrass</name>
    <dbReference type="NCBI Taxonomy" id="29655"/>
    <lineage>
        <taxon>Eukaryota</taxon>
        <taxon>Viridiplantae</taxon>
        <taxon>Streptophyta</taxon>
        <taxon>Embryophyta</taxon>
        <taxon>Tracheophyta</taxon>
        <taxon>Spermatophyta</taxon>
        <taxon>Magnoliopsida</taxon>
        <taxon>Liliopsida</taxon>
        <taxon>Zosteraceae</taxon>
        <taxon>Zostera</taxon>
    </lineage>
</organism>
<comment type="caution">
    <text evidence="1">The sequence shown here is derived from an EMBL/GenBank/DDBJ whole genome shotgun (WGS) entry which is preliminary data.</text>
</comment>